<dbReference type="SUPFAM" id="SSF50044">
    <property type="entry name" value="SH3-domain"/>
    <property type="match status" value="1"/>
</dbReference>
<comment type="subcellular location">
    <subcellularLocation>
        <location evidence="1">Endosome</location>
    </subcellularLocation>
</comment>
<dbReference type="SMART" id="SM00326">
    <property type="entry name" value="SH3"/>
    <property type="match status" value="1"/>
</dbReference>
<accession>A0AAV4IBG4</accession>
<evidence type="ECO:0000313" key="10">
    <source>
        <dbReference type="Proteomes" id="UP000762676"/>
    </source>
</evidence>
<dbReference type="Pfam" id="PF00018">
    <property type="entry name" value="SH3_1"/>
    <property type="match status" value="1"/>
</dbReference>
<evidence type="ECO:0000259" key="7">
    <source>
        <dbReference type="PROSITE" id="PS50002"/>
    </source>
</evidence>
<keyword evidence="4" id="KW-0967">Endosome</keyword>
<dbReference type="InterPro" id="IPR036028">
    <property type="entry name" value="SH3-like_dom_sf"/>
</dbReference>
<comment type="caution">
    <text evidence="9">The sequence shown here is derived from an EMBL/GenBank/DDBJ whole genome shotgun (WGS) entry which is preliminary data.</text>
</comment>
<comment type="similarity">
    <text evidence="2">Belongs to the STAM family.</text>
</comment>
<dbReference type="Gene3D" id="1.20.5.1940">
    <property type="match status" value="1"/>
</dbReference>
<dbReference type="InterPro" id="IPR008942">
    <property type="entry name" value="ENTH_VHS"/>
</dbReference>
<proteinExistence type="inferred from homology"/>
<keyword evidence="3 5" id="KW-0728">SH3 domain</keyword>
<evidence type="ECO:0000313" key="9">
    <source>
        <dbReference type="EMBL" id="GFS06908.1"/>
    </source>
</evidence>
<protein>
    <submittedName>
        <fullName evidence="9">Signal transducing adapter molecule 2</fullName>
    </submittedName>
</protein>
<dbReference type="CDD" id="cd21388">
    <property type="entry name" value="GAT_STAM"/>
    <property type="match status" value="1"/>
</dbReference>
<feature type="region of interest" description="Disordered" evidence="6">
    <location>
        <begin position="419"/>
        <end position="438"/>
    </location>
</feature>
<reference evidence="9 10" key="1">
    <citation type="journal article" date="2021" name="Elife">
        <title>Chloroplast acquisition without the gene transfer in kleptoplastic sea slugs, Plakobranchus ocellatus.</title>
        <authorList>
            <person name="Maeda T."/>
            <person name="Takahashi S."/>
            <person name="Yoshida T."/>
            <person name="Shimamura S."/>
            <person name="Takaki Y."/>
            <person name="Nagai Y."/>
            <person name="Toyoda A."/>
            <person name="Suzuki Y."/>
            <person name="Arimoto A."/>
            <person name="Ishii H."/>
            <person name="Satoh N."/>
            <person name="Nishiyama T."/>
            <person name="Hasebe M."/>
            <person name="Maruyama T."/>
            <person name="Minagawa J."/>
            <person name="Obokata J."/>
            <person name="Shigenobu S."/>
        </authorList>
    </citation>
    <scope>NUCLEOTIDE SEQUENCE [LARGE SCALE GENOMIC DNA]</scope>
</reference>
<dbReference type="AlphaFoldDB" id="A0AAV4IBG4"/>
<dbReference type="Gene3D" id="1.25.40.90">
    <property type="match status" value="1"/>
</dbReference>
<sequence length="438" mass="46433">MQALTVLDACVNNCGKQFHLEICSRDFVSECRTLISQKVAIALSLQEDQAKLSGRGSSSSASRSGGSGSGGGLYPSHNSGSSYSSAASSQPVQKELRKVRALYDFEAAEDNELTFKAGELICVLDDGDPNWWKGSNHRGEGLFPTNFVTADLTIEPEPEYKPEKKSVQFNEEVQVQTMSLPPGEEEIDESKIDEVLTLIQNADPTGETHPDSPQMLGLEEQCKAMGPLIDTELEKIDKKHATLVELNKKVMDALQMYHNLMKETPAYGYAASGLKAGMAQQQQPGPGMYALPQMPMGMAGGLPHLSQQQMYNNQNQYMMGAAGVVSGPPPSLTQSNMAMGTASVPMASQSYTNTPVPTGAPSQSFSGMAGYGSVGGVGPAMPSQGVAAAISTNGSQAPGQLPFMVGASSYGGPPMLPSQPVAMNTYHHPSPPPQQPLL</sequence>
<dbReference type="Proteomes" id="UP000762676">
    <property type="component" value="Unassembled WGS sequence"/>
</dbReference>
<feature type="compositionally biased region" description="Pro residues" evidence="6">
    <location>
        <begin position="429"/>
        <end position="438"/>
    </location>
</feature>
<dbReference type="PROSITE" id="PS50002">
    <property type="entry name" value="SH3"/>
    <property type="match status" value="1"/>
</dbReference>
<dbReference type="PANTHER" id="PTHR45929:SF3">
    <property type="entry name" value="JAK PATHWAY SIGNAL TRANSDUCTION ADAPTOR MOLECULE"/>
    <property type="match status" value="1"/>
</dbReference>
<dbReference type="InterPro" id="IPR001452">
    <property type="entry name" value="SH3_domain"/>
</dbReference>
<dbReference type="SUPFAM" id="SSF48464">
    <property type="entry name" value="ENTH/VHS domain"/>
    <property type="match status" value="1"/>
</dbReference>
<evidence type="ECO:0000256" key="1">
    <source>
        <dbReference type="ARBA" id="ARBA00004177"/>
    </source>
</evidence>
<dbReference type="InterPro" id="IPR050670">
    <property type="entry name" value="STAM"/>
</dbReference>
<dbReference type="PANTHER" id="PTHR45929">
    <property type="entry name" value="JAK PATHWAY SIGNAL TRANSDUCTION ADAPTOR MOLECULE"/>
    <property type="match status" value="1"/>
</dbReference>
<name>A0AAV4IBG4_9GAST</name>
<evidence type="ECO:0000259" key="8">
    <source>
        <dbReference type="PROSITE" id="PS50179"/>
    </source>
</evidence>
<evidence type="ECO:0000256" key="6">
    <source>
        <dbReference type="SAM" id="MobiDB-lite"/>
    </source>
</evidence>
<gene>
    <name evidence="9" type="ORF">ElyMa_002975900</name>
</gene>
<dbReference type="CDD" id="cd11820">
    <property type="entry name" value="SH3_STAM"/>
    <property type="match status" value="1"/>
</dbReference>
<dbReference type="EMBL" id="BMAT01006135">
    <property type="protein sequence ID" value="GFS06908.1"/>
    <property type="molecule type" value="Genomic_DNA"/>
</dbReference>
<dbReference type="GO" id="GO:0043130">
    <property type="term" value="F:ubiquitin binding"/>
    <property type="evidence" value="ECO:0007669"/>
    <property type="project" value="InterPro"/>
</dbReference>
<feature type="compositionally biased region" description="Low complexity" evidence="6">
    <location>
        <begin position="76"/>
        <end position="89"/>
    </location>
</feature>
<organism evidence="9 10">
    <name type="scientific">Elysia marginata</name>
    <dbReference type="NCBI Taxonomy" id="1093978"/>
    <lineage>
        <taxon>Eukaryota</taxon>
        <taxon>Metazoa</taxon>
        <taxon>Spiralia</taxon>
        <taxon>Lophotrochozoa</taxon>
        <taxon>Mollusca</taxon>
        <taxon>Gastropoda</taxon>
        <taxon>Heterobranchia</taxon>
        <taxon>Euthyneura</taxon>
        <taxon>Panpulmonata</taxon>
        <taxon>Sacoglossa</taxon>
        <taxon>Placobranchoidea</taxon>
        <taxon>Plakobranchidae</taxon>
        <taxon>Elysia</taxon>
    </lineage>
</organism>
<dbReference type="PRINTS" id="PR00452">
    <property type="entry name" value="SH3DOMAIN"/>
</dbReference>
<dbReference type="Gene3D" id="2.30.30.40">
    <property type="entry name" value="SH3 Domains"/>
    <property type="match status" value="1"/>
</dbReference>
<feature type="region of interest" description="Disordered" evidence="6">
    <location>
        <begin position="53"/>
        <end position="89"/>
    </location>
</feature>
<dbReference type="GO" id="GO:0035091">
    <property type="term" value="F:phosphatidylinositol binding"/>
    <property type="evidence" value="ECO:0007669"/>
    <property type="project" value="InterPro"/>
</dbReference>
<dbReference type="Pfam" id="PF00790">
    <property type="entry name" value="VHS"/>
    <property type="match status" value="1"/>
</dbReference>
<dbReference type="GO" id="GO:0043328">
    <property type="term" value="P:protein transport to vacuole involved in ubiquitin-dependent protein catabolic process via the multivesicular body sorting pathway"/>
    <property type="evidence" value="ECO:0007669"/>
    <property type="project" value="TreeGrafter"/>
</dbReference>
<evidence type="ECO:0000256" key="3">
    <source>
        <dbReference type="ARBA" id="ARBA00022443"/>
    </source>
</evidence>
<keyword evidence="10" id="KW-1185">Reference proteome</keyword>
<dbReference type="GO" id="GO:0033565">
    <property type="term" value="C:ESCRT-0 complex"/>
    <property type="evidence" value="ECO:0007669"/>
    <property type="project" value="TreeGrafter"/>
</dbReference>
<dbReference type="PROSITE" id="PS50179">
    <property type="entry name" value="VHS"/>
    <property type="match status" value="1"/>
</dbReference>
<evidence type="ECO:0000256" key="2">
    <source>
        <dbReference type="ARBA" id="ARBA00009666"/>
    </source>
</evidence>
<feature type="domain" description="SH3" evidence="7">
    <location>
        <begin position="94"/>
        <end position="153"/>
    </location>
</feature>
<evidence type="ECO:0000256" key="5">
    <source>
        <dbReference type="PROSITE-ProRule" id="PRU00192"/>
    </source>
</evidence>
<feature type="compositionally biased region" description="Low complexity" evidence="6">
    <location>
        <begin position="53"/>
        <end position="64"/>
    </location>
</feature>
<dbReference type="InterPro" id="IPR002014">
    <property type="entry name" value="VHS_dom"/>
</dbReference>
<evidence type="ECO:0000256" key="4">
    <source>
        <dbReference type="ARBA" id="ARBA00022753"/>
    </source>
</evidence>
<feature type="domain" description="VHS" evidence="8">
    <location>
        <begin position="1"/>
        <end position="38"/>
    </location>
</feature>